<protein>
    <submittedName>
        <fullName evidence="2">Uncharacterized protein</fullName>
    </submittedName>
</protein>
<dbReference type="Proteomes" id="UP000242705">
    <property type="component" value="Unassembled WGS sequence"/>
</dbReference>
<evidence type="ECO:0000256" key="1">
    <source>
        <dbReference type="SAM" id="SignalP"/>
    </source>
</evidence>
<evidence type="ECO:0000313" key="3">
    <source>
        <dbReference type="Proteomes" id="UP000242705"/>
    </source>
</evidence>
<dbReference type="AlphaFoldDB" id="A0A2T2WP56"/>
<name>A0A2T2WP56_SULTH</name>
<keyword evidence="1" id="KW-0732">Signal</keyword>
<accession>A0A2T2WP56</accession>
<sequence length="184" mass="20175">MVIALMGGFKIPRAMAANVLQPVNTSLLHPARPTATTIVYGPPSVSQSTNSVAFATIYNNNVLAQAQAPSGQWYYLREGNLSAGWQHCTYYHGWSYPGGPLAIAQAISYPMATYLQGTRNIVFIADYFGPSTSVVMKVVVNRSTHNVITAYPIYDSGGLTYKYFDGVAKSQVPWWIDAGVYYMQ</sequence>
<comment type="caution">
    <text evidence="2">The sequence shown here is derived from an EMBL/GenBank/DDBJ whole genome shotgun (WGS) entry which is preliminary data.</text>
</comment>
<reference evidence="2 3" key="1">
    <citation type="journal article" date="2014" name="BMC Genomics">
        <title>Comparison of environmental and isolate Sulfobacillus genomes reveals diverse carbon, sulfur, nitrogen, and hydrogen metabolisms.</title>
        <authorList>
            <person name="Justice N.B."/>
            <person name="Norman A."/>
            <person name="Brown C.T."/>
            <person name="Singh A."/>
            <person name="Thomas B.C."/>
            <person name="Banfield J.F."/>
        </authorList>
    </citation>
    <scope>NUCLEOTIDE SEQUENCE [LARGE SCALE GENOMIC DNA]</scope>
    <source>
        <strain evidence="2">AMDSBA5</strain>
    </source>
</reference>
<evidence type="ECO:0000313" key="2">
    <source>
        <dbReference type="EMBL" id="PSR24021.1"/>
    </source>
</evidence>
<feature type="chain" id="PRO_5015668426" evidence="1">
    <location>
        <begin position="17"/>
        <end position="184"/>
    </location>
</feature>
<gene>
    <name evidence="2" type="ORF">C7B47_15565</name>
</gene>
<feature type="signal peptide" evidence="1">
    <location>
        <begin position="1"/>
        <end position="16"/>
    </location>
</feature>
<dbReference type="EMBL" id="PXYX01000063">
    <property type="protein sequence ID" value="PSR24021.1"/>
    <property type="molecule type" value="Genomic_DNA"/>
</dbReference>
<proteinExistence type="predicted"/>
<organism evidence="2 3">
    <name type="scientific">Sulfobacillus thermosulfidooxidans</name>
    <dbReference type="NCBI Taxonomy" id="28034"/>
    <lineage>
        <taxon>Bacteria</taxon>
        <taxon>Bacillati</taxon>
        <taxon>Bacillota</taxon>
        <taxon>Clostridia</taxon>
        <taxon>Eubacteriales</taxon>
        <taxon>Clostridiales Family XVII. Incertae Sedis</taxon>
        <taxon>Sulfobacillus</taxon>
    </lineage>
</organism>